<name>A0A8G0LKG5_9HYPO</name>
<keyword evidence="1" id="KW-0812">Transmembrane</keyword>
<accession>A0A8G0LKG5</accession>
<dbReference type="AlphaFoldDB" id="A0A8G0LKG5"/>
<feature type="transmembrane region" description="Helical" evidence="1">
    <location>
        <begin position="99"/>
        <end position="119"/>
    </location>
</feature>
<sequence length="186" mass="21140">MQAGNNDIITHAWPVGKTSCTYESDRKDAEAENDQSPILISLAACVTTVAMNTSIVQLSREPMKKSYEKIYQYTMRDSWAGKNFEPLPSSIGQLTRSEINLLLVTIITCLHWSCVFSLFSQPRWKYKYLSNIITATLLTLLPLATITRDSTAVFFQFLPIVIDIYILATVIIDYAFERRPRFRGAT</sequence>
<feature type="transmembrane region" description="Helical" evidence="1">
    <location>
        <begin position="153"/>
        <end position="176"/>
    </location>
</feature>
<dbReference type="Proteomes" id="UP000826661">
    <property type="component" value="Chromosome VI"/>
</dbReference>
<evidence type="ECO:0000313" key="3">
    <source>
        <dbReference type="Proteomes" id="UP000826661"/>
    </source>
</evidence>
<organism evidence="2 3">
    <name type="scientific">Trichoderma simmonsii</name>
    <dbReference type="NCBI Taxonomy" id="1491479"/>
    <lineage>
        <taxon>Eukaryota</taxon>
        <taxon>Fungi</taxon>
        <taxon>Dikarya</taxon>
        <taxon>Ascomycota</taxon>
        <taxon>Pezizomycotina</taxon>
        <taxon>Sordariomycetes</taxon>
        <taxon>Hypocreomycetidae</taxon>
        <taxon>Hypocreales</taxon>
        <taxon>Hypocreaceae</taxon>
        <taxon>Trichoderma</taxon>
    </lineage>
</organism>
<keyword evidence="1" id="KW-0472">Membrane</keyword>
<evidence type="ECO:0000256" key="1">
    <source>
        <dbReference type="SAM" id="Phobius"/>
    </source>
</evidence>
<keyword evidence="1" id="KW-1133">Transmembrane helix</keyword>
<keyword evidence="3" id="KW-1185">Reference proteome</keyword>
<proteinExistence type="predicted"/>
<evidence type="ECO:0000313" key="2">
    <source>
        <dbReference type="EMBL" id="QYT03929.1"/>
    </source>
</evidence>
<gene>
    <name evidence="2" type="ORF">H0G86_010871</name>
</gene>
<feature type="transmembrane region" description="Helical" evidence="1">
    <location>
        <begin position="128"/>
        <end position="147"/>
    </location>
</feature>
<reference evidence="2 3" key="1">
    <citation type="journal article" date="2021" name="BMC Genomics">
        <title>Telomere-to-telomere genome assembly of asparaginase-producing Trichoderma simmonsii.</title>
        <authorList>
            <person name="Chung D."/>
            <person name="Kwon Y.M."/>
            <person name="Yang Y."/>
        </authorList>
    </citation>
    <scope>NUCLEOTIDE SEQUENCE [LARGE SCALE GENOMIC DNA]</scope>
    <source>
        <strain evidence="2 3">GH-Sj1</strain>
    </source>
</reference>
<protein>
    <submittedName>
        <fullName evidence="2">Uncharacterized protein</fullName>
    </submittedName>
</protein>
<dbReference type="EMBL" id="CP075869">
    <property type="protein sequence ID" value="QYT03929.1"/>
    <property type="molecule type" value="Genomic_DNA"/>
</dbReference>